<dbReference type="Pfam" id="PF05368">
    <property type="entry name" value="NmrA"/>
    <property type="match status" value="1"/>
</dbReference>
<dbReference type="InterPro" id="IPR008030">
    <property type="entry name" value="NmrA-like"/>
</dbReference>
<dbReference type="EMBL" id="FOLQ01000037">
    <property type="protein sequence ID" value="SFF24008.1"/>
    <property type="molecule type" value="Genomic_DNA"/>
</dbReference>
<dbReference type="RefSeq" id="WP_093834699.1">
    <property type="nucleotide sequence ID" value="NZ_FOLQ01000037.1"/>
</dbReference>
<dbReference type="InterPro" id="IPR051604">
    <property type="entry name" value="Ergot_Alk_Oxidoreductase"/>
</dbReference>
<evidence type="ECO:0000313" key="2">
    <source>
        <dbReference type="EMBL" id="SFF24008.1"/>
    </source>
</evidence>
<dbReference type="PANTHER" id="PTHR43162:SF1">
    <property type="entry name" value="PRESTALK A DIFFERENTIATION PROTEIN A"/>
    <property type="match status" value="1"/>
</dbReference>
<evidence type="ECO:0000313" key="3">
    <source>
        <dbReference type="Proteomes" id="UP000198598"/>
    </source>
</evidence>
<organism evidence="2 3">
    <name type="scientific">Spirosoma endophyticum</name>
    <dbReference type="NCBI Taxonomy" id="662367"/>
    <lineage>
        <taxon>Bacteria</taxon>
        <taxon>Pseudomonadati</taxon>
        <taxon>Bacteroidota</taxon>
        <taxon>Cytophagia</taxon>
        <taxon>Cytophagales</taxon>
        <taxon>Cytophagaceae</taxon>
        <taxon>Spirosoma</taxon>
    </lineage>
</organism>
<dbReference type="SUPFAM" id="SSF51735">
    <property type="entry name" value="NAD(P)-binding Rossmann-fold domains"/>
    <property type="match status" value="1"/>
</dbReference>
<sequence length="287" mass="30735">MYIILGATGHIGSAVAQSLLDQGESVTIITHDAKKKAEWQQKGATVALTDVYDTDPLRAVFQQGKRLFVLNPPAPITTDTAGQERRSVQSILAALRNSGIEKIVAESVYAAQPGDRIGDLGVLYELEQGLIKTGIPTSIIRAAYYMSNWDMALATAQQTSQVPTLYPPDFTLPRVAPQDLGVVGARLLQEPIDQTGLHYVEGPARYSSAAVAAAFGKALGKAVKAVETPRQDWVSRLQQTGFSQPAAESMAAMTAITLAQTYELPDAPIRGTITLQDYISALVNPGK</sequence>
<proteinExistence type="predicted"/>
<evidence type="ECO:0000259" key="1">
    <source>
        <dbReference type="Pfam" id="PF05368"/>
    </source>
</evidence>
<name>A0A1I2H390_9BACT</name>
<protein>
    <submittedName>
        <fullName evidence="2">Uncharacterized conserved protein YbjT, contains NAD(P)-binding and DUF2867 domains</fullName>
    </submittedName>
</protein>
<gene>
    <name evidence="2" type="ORF">SAMN05216167_13738</name>
</gene>
<dbReference type="OrthoDB" id="112777at2"/>
<reference evidence="2 3" key="1">
    <citation type="submission" date="2016-10" db="EMBL/GenBank/DDBJ databases">
        <authorList>
            <person name="de Groot N.N."/>
        </authorList>
    </citation>
    <scope>NUCLEOTIDE SEQUENCE [LARGE SCALE GENOMIC DNA]</scope>
    <source>
        <strain evidence="2 3">DSM 26130</strain>
    </source>
</reference>
<dbReference type="AlphaFoldDB" id="A0A1I2H390"/>
<dbReference type="PANTHER" id="PTHR43162">
    <property type="match status" value="1"/>
</dbReference>
<keyword evidence="3" id="KW-1185">Reference proteome</keyword>
<dbReference type="Gene3D" id="3.90.25.10">
    <property type="entry name" value="UDP-galactose 4-epimerase, domain 1"/>
    <property type="match status" value="1"/>
</dbReference>
<feature type="domain" description="NmrA-like" evidence="1">
    <location>
        <begin position="4"/>
        <end position="257"/>
    </location>
</feature>
<accession>A0A1I2H390</accession>
<dbReference type="InterPro" id="IPR036291">
    <property type="entry name" value="NAD(P)-bd_dom_sf"/>
</dbReference>
<dbReference type="STRING" id="662367.SAMN05216167_13738"/>
<dbReference type="Proteomes" id="UP000198598">
    <property type="component" value="Unassembled WGS sequence"/>
</dbReference>
<dbReference type="Gene3D" id="3.40.50.720">
    <property type="entry name" value="NAD(P)-binding Rossmann-like Domain"/>
    <property type="match status" value="1"/>
</dbReference>